<dbReference type="PANTHER" id="PTHR34282:SF1">
    <property type="entry name" value="DUF3741 DOMAIN-CONTAINING PROTEIN"/>
    <property type="match status" value="1"/>
</dbReference>
<feature type="compositionally biased region" description="Polar residues" evidence="1">
    <location>
        <begin position="558"/>
        <end position="578"/>
    </location>
</feature>
<evidence type="ECO:0000256" key="1">
    <source>
        <dbReference type="SAM" id="MobiDB-lite"/>
    </source>
</evidence>
<feature type="compositionally biased region" description="Basic and acidic residues" evidence="1">
    <location>
        <begin position="706"/>
        <end position="734"/>
    </location>
</feature>
<feature type="region of interest" description="Disordered" evidence="1">
    <location>
        <begin position="29"/>
        <end position="86"/>
    </location>
</feature>
<proteinExistence type="predicted"/>
<accession>A0A9Q0QP30</accession>
<feature type="compositionally biased region" description="Polar residues" evidence="1">
    <location>
        <begin position="50"/>
        <end position="73"/>
    </location>
</feature>
<organism evidence="2 3">
    <name type="scientific">Protea cynaroides</name>
    <dbReference type="NCBI Taxonomy" id="273540"/>
    <lineage>
        <taxon>Eukaryota</taxon>
        <taxon>Viridiplantae</taxon>
        <taxon>Streptophyta</taxon>
        <taxon>Embryophyta</taxon>
        <taxon>Tracheophyta</taxon>
        <taxon>Spermatophyta</taxon>
        <taxon>Magnoliopsida</taxon>
        <taxon>Proteales</taxon>
        <taxon>Proteaceae</taxon>
        <taxon>Protea</taxon>
    </lineage>
</organism>
<dbReference type="AlphaFoldDB" id="A0A9Q0QP30"/>
<feature type="compositionally biased region" description="Basic and acidic residues" evidence="1">
    <location>
        <begin position="641"/>
        <end position="650"/>
    </location>
</feature>
<feature type="compositionally biased region" description="Basic and acidic residues" evidence="1">
    <location>
        <begin position="579"/>
        <end position="595"/>
    </location>
</feature>
<gene>
    <name evidence="2" type="ORF">NE237_018507</name>
</gene>
<sequence>MARRTDLSQKLLDDLRLRKEQMTMSHTSNYANHMQSAGGNFRKPMRGSRPVNTRETTSPSMGDQNKRLSTSYNRPRIKEGASKEIAPLRRAQNSQYIGDLSMALAFALENGGTLRQLTSSANPILGFLQHIGRSVDFMQMDRSNSLVRNRPQNSCFPTLSQFHVKEISKGAQKLNQILNACSNGLNLDRYSMDIGKELLKGAMELEESLRMLVNLQEASEYMTGPQRKQRIILLEDEDDDETAIGGNHKKQVNRSKTFFKGPNRNSPKDAQEVTKGSLVKQQLLALSYPTEAVQFSSNNHKPSSSVSHRRSVSYGPDSNTLIASSEPMKQSKTDHSKTGKGRIPNVIAKLMGIEELPPNTIPKDGAEKHKVLKPEKVSKDAKQITEVRIKKEERTLMDYRGPPSKKTQTPRPQGLQANISATPGSSLSPAADKIMVLYNGSFDFVSHEEIPHFRGPKDRENMNIISNSKPTATINNPKMNTTQLSKISGIQQDKQGKERKEVKPNPRDWKTIERRENSEAFPEALQRMVLQANKHQETADFKQDKGMEKQHKEKKNADNFNMLSNQQKAPHKSGSQQPRESESQGAKLHEDEKRTHSTKGKLQVNNPKGSGTLLTLKSMHGTTNLQKKLPRMNHAPSGQRSPKEIFEKMSPKGSRKKSHSERITTKHKFNIDSPGESSEAQADNDVKRTTTSTPQQMLSEAIHVQPRQEKSSSKDMHERVNSQKRDTKVEEVVTRKNGSTNNTGRPLKQHISVLQQLKQRKSEETHKSKEAISINMSGKAKASEPMNLVPKEKAEPSSTFNNSLGDGCQSPREISATAPHAITNNKTSVVLNSPLDLVPKLDNDKDDAAPSDSMSVQLKGSSEKGMLGICNSSQQGHQKTFGGHSLLKEENHLKQILLTSPIFLNTAKALFGLLIPIDILHFSAQTCKDDDSKLVLDCCYEVMKRKGKRKELTFYPCVSISVRSVKLKGLDDLVKELHEDLEALKFLNQDSGDESDTALYLHSMVERDIQNRNPDLNCMWDFGWSETMFAYLGKDEVIRDVEKCVLNELIDEILEDILQVSISVCYRN</sequence>
<feature type="compositionally biased region" description="Polar residues" evidence="1">
    <location>
        <begin position="689"/>
        <end position="698"/>
    </location>
</feature>
<feature type="region of interest" description="Disordered" evidence="1">
    <location>
        <begin position="294"/>
        <end position="342"/>
    </location>
</feature>
<feature type="region of interest" description="Disordered" evidence="1">
    <location>
        <begin position="242"/>
        <end position="275"/>
    </location>
</feature>
<feature type="region of interest" description="Disordered" evidence="1">
    <location>
        <begin position="487"/>
        <end position="521"/>
    </location>
</feature>
<evidence type="ECO:0000313" key="3">
    <source>
        <dbReference type="Proteomes" id="UP001141806"/>
    </source>
</evidence>
<name>A0A9Q0QP30_9MAGN</name>
<feature type="compositionally biased region" description="Polar residues" evidence="1">
    <location>
        <begin position="29"/>
        <end position="38"/>
    </location>
</feature>
<feature type="compositionally biased region" description="Basic and acidic residues" evidence="1">
    <location>
        <begin position="494"/>
        <end position="518"/>
    </location>
</feature>
<dbReference type="EMBL" id="JAMYWD010000007">
    <property type="protein sequence ID" value="KAJ4966658.1"/>
    <property type="molecule type" value="Genomic_DNA"/>
</dbReference>
<feature type="compositionally biased region" description="Polar residues" evidence="1">
    <location>
        <begin position="405"/>
        <end position="426"/>
    </location>
</feature>
<feature type="compositionally biased region" description="Polar residues" evidence="1">
    <location>
        <begin position="603"/>
        <end position="626"/>
    </location>
</feature>
<evidence type="ECO:0000313" key="2">
    <source>
        <dbReference type="EMBL" id="KAJ4966658.1"/>
    </source>
</evidence>
<feature type="region of interest" description="Disordered" evidence="1">
    <location>
        <begin position="398"/>
        <end position="426"/>
    </location>
</feature>
<dbReference type="OrthoDB" id="761625at2759"/>
<reference evidence="2" key="1">
    <citation type="journal article" date="2023" name="Plant J.">
        <title>The genome of the king protea, Protea cynaroides.</title>
        <authorList>
            <person name="Chang J."/>
            <person name="Duong T.A."/>
            <person name="Schoeman C."/>
            <person name="Ma X."/>
            <person name="Roodt D."/>
            <person name="Barker N."/>
            <person name="Li Z."/>
            <person name="Van de Peer Y."/>
            <person name="Mizrachi E."/>
        </authorList>
    </citation>
    <scope>NUCLEOTIDE SEQUENCE</scope>
    <source>
        <tissue evidence="2">Young leaves</tissue>
    </source>
</reference>
<feature type="compositionally biased region" description="Low complexity" evidence="1">
    <location>
        <begin position="296"/>
        <end position="306"/>
    </location>
</feature>
<dbReference type="Proteomes" id="UP001141806">
    <property type="component" value="Unassembled WGS sequence"/>
</dbReference>
<evidence type="ECO:0008006" key="4">
    <source>
        <dbReference type="Google" id="ProtNLM"/>
    </source>
</evidence>
<feature type="region of interest" description="Disordered" evidence="1">
    <location>
        <begin position="558"/>
        <end position="746"/>
    </location>
</feature>
<dbReference type="PANTHER" id="PTHR34282">
    <property type="entry name" value="OS01G0228800 PROTEIN-RELATED"/>
    <property type="match status" value="1"/>
</dbReference>
<keyword evidence="3" id="KW-1185">Reference proteome</keyword>
<comment type="caution">
    <text evidence="2">The sequence shown here is derived from an EMBL/GenBank/DDBJ whole genome shotgun (WGS) entry which is preliminary data.</text>
</comment>
<feature type="compositionally biased region" description="Polar residues" evidence="1">
    <location>
        <begin position="316"/>
        <end position="328"/>
    </location>
</feature>
<protein>
    <recommendedName>
        <fullName evidence="4">DUF3741 domain-containing protein</fullName>
    </recommendedName>
</protein>